<keyword evidence="1" id="KW-0732">Signal</keyword>
<gene>
    <name evidence="2" type="ORF">TCLT_LOCUS3628</name>
</gene>
<evidence type="ECO:0000313" key="2">
    <source>
        <dbReference type="EMBL" id="VDN00267.1"/>
    </source>
</evidence>
<organism evidence="4">
    <name type="scientific">Thelazia callipaeda</name>
    <name type="common">Oriental eyeworm</name>
    <name type="synonym">Parasitic nematode</name>
    <dbReference type="NCBI Taxonomy" id="103827"/>
    <lineage>
        <taxon>Eukaryota</taxon>
        <taxon>Metazoa</taxon>
        <taxon>Ecdysozoa</taxon>
        <taxon>Nematoda</taxon>
        <taxon>Chromadorea</taxon>
        <taxon>Rhabditida</taxon>
        <taxon>Spirurina</taxon>
        <taxon>Spiruromorpha</taxon>
        <taxon>Thelazioidea</taxon>
        <taxon>Thelaziidae</taxon>
        <taxon>Thelazia</taxon>
    </lineage>
</organism>
<name>A0A0N5CTS7_THECL</name>
<evidence type="ECO:0000256" key="1">
    <source>
        <dbReference type="SAM" id="SignalP"/>
    </source>
</evidence>
<evidence type="ECO:0000313" key="4">
    <source>
        <dbReference type="WBParaSite" id="TCLT_0000363801-mRNA-1"/>
    </source>
</evidence>
<dbReference type="EMBL" id="UYYF01002036">
    <property type="protein sequence ID" value="VDN00267.1"/>
    <property type="molecule type" value="Genomic_DNA"/>
</dbReference>
<feature type="signal peptide" evidence="1">
    <location>
        <begin position="1"/>
        <end position="26"/>
    </location>
</feature>
<dbReference type="Proteomes" id="UP000276776">
    <property type="component" value="Unassembled WGS sequence"/>
</dbReference>
<keyword evidence="3" id="KW-1185">Reference proteome</keyword>
<sequence length="76" mass="8635">MLFCRSFNLYAILALCFFFHIGERSAAYTCSGEPSGGEYASHNATKSMTDIARQLQAAQQWYEAMMRQEKKQSGVR</sequence>
<feature type="chain" id="PRO_5043126324" evidence="1">
    <location>
        <begin position="27"/>
        <end position="76"/>
    </location>
</feature>
<evidence type="ECO:0000313" key="3">
    <source>
        <dbReference type="Proteomes" id="UP000276776"/>
    </source>
</evidence>
<reference evidence="2 3" key="2">
    <citation type="submission" date="2018-11" db="EMBL/GenBank/DDBJ databases">
        <authorList>
            <consortium name="Pathogen Informatics"/>
        </authorList>
    </citation>
    <scope>NUCLEOTIDE SEQUENCE [LARGE SCALE GENOMIC DNA]</scope>
</reference>
<dbReference type="WBParaSite" id="TCLT_0000363801-mRNA-1">
    <property type="protein sequence ID" value="TCLT_0000363801-mRNA-1"/>
    <property type="gene ID" value="TCLT_0000363801"/>
</dbReference>
<dbReference type="AlphaFoldDB" id="A0A0N5CTS7"/>
<proteinExistence type="predicted"/>
<accession>A0A0N5CTS7</accession>
<protein>
    <submittedName>
        <fullName evidence="4">Secreted protein</fullName>
    </submittedName>
</protein>
<reference evidence="4" key="1">
    <citation type="submission" date="2017-02" db="UniProtKB">
        <authorList>
            <consortium name="WormBaseParasite"/>
        </authorList>
    </citation>
    <scope>IDENTIFICATION</scope>
</reference>